<dbReference type="PANTHER" id="PTHR43392">
    <property type="entry name" value="AAA-TYPE ATPASE FAMILY PROTEIN / ANKYRIN REPEAT FAMILY PROTEIN"/>
    <property type="match status" value="1"/>
</dbReference>
<dbReference type="InterPro" id="IPR050773">
    <property type="entry name" value="CbxX/CfxQ_RuBisCO_ESX"/>
</dbReference>
<dbReference type="PANTHER" id="PTHR43392:SF2">
    <property type="entry name" value="AAA-TYPE ATPASE FAMILY PROTEIN _ ANKYRIN REPEAT FAMILY PROTEIN"/>
    <property type="match status" value="1"/>
</dbReference>
<feature type="domain" description="AAA+ ATPase" evidence="5">
    <location>
        <begin position="616"/>
        <end position="750"/>
    </location>
</feature>
<dbReference type="SMART" id="SM00382">
    <property type="entry name" value="AAA"/>
    <property type="match status" value="2"/>
</dbReference>
<feature type="region of interest" description="Disordered" evidence="4">
    <location>
        <begin position="264"/>
        <end position="300"/>
    </location>
</feature>
<dbReference type="Gene3D" id="3.40.50.300">
    <property type="entry name" value="P-loop containing nucleotide triphosphate hydrolases"/>
    <property type="match status" value="2"/>
</dbReference>
<protein>
    <submittedName>
        <fullName evidence="6">AAA family ATPase</fullName>
    </submittedName>
</protein>
<dbReference type="InterPro" id="IPR011050">
    <property type="entry name" value="Pectin_lyase_fold/virulence"/>
</dbReference>
<name>A0ABW4D0T8_9LACO</name>
<dbReference type="InterPro" id="IPR000641">
    <property type="entry name" value="CbxX/CfxQ"/>
</dbReference>
<reference evidence="7" key="1">
    <citation type="journal article" date="2019" name="Int. J. Syst. Evol. Microbiol.">
        <title>The Global Catalogue of Microorganisms (GCM) 10K type strain sequencing project: providing services to taxonomists for standard genome sequencing and annotation.</title>
        <authorList>
            <consortium name="The Broad Institute Genomics Platform"/>
            <consortium name="The Broad Institute Genome Sequencing Center for Infectious Disease"/>
            <person name="Wu L."/>
            <person name="Ma J."/>
        </authorList>
    </citation>
    <scope>NUCLEOTIDE SEQUENCE [LARGE SCALE GENOMIC DNA]</scope>
    <source>
        <strain evidence="7">CCM 8979</strain>
    </source>
</reference>
<feature type="compositionally biased region" description="Acidic residues" evidence="4">
    <location>
        <begin position="285"/>
        <end position="295"/>
    </location>
</feature>
<keyword evidence="7" id="KW-1185">Reference proteome</keyword>
<evidence type="ECO:0000313" key="7">
    <source>
        <dbReference type="Proteomes" id="UP001597189"/>
    </source>
</evidence>
<dbReference type="SUPFAM" id="SSF52540">
    <property type="entry name" value="P-loop containing nucleoside triphosphate hydrolases"/>
    <property type="match status" value="2"/>
</dbReference>
<sequence length="836" mass="93306">MRKPILVGKGFGKHTFDEAVKMVEAGGVIVFDPGTYTNTDGYNIQNIRMRGDGKQPQDVQINSHFSVAENGKFEVENMQINFTANNNVINVQANGEFIASRTIFNLDTTGDVPTIWNHNGSVTLLSSEVRRNSTDKYEALDGDGGHYLVKQSIVDGIYVLNSYLKVETSQINGKIWLSNEAELEGTDVYFDGAVTDNPSVKVFDGSKLIVESLVLQSDRTDVFVVHGFLTNQKNNIQPESKPVMVVAMDEQSEVSVPDAEVTVATTDGEDDQTNSYESAVPYDAETNDDAESEPTEEPKPVVKAIDQLDGMIGLTKVKEAVHRFMRVAIYNKKREEQGLPSVSQSYHSIYLGNPGTGKTTVARLVARVMHDEGILPNDSYHEVARQDLVAQVVGGTAKQTQKILQDSLGGVLFIDEAYTLYQEGGGTNWGQEAVDTILKFMEDHRNDLMIIFAGYTKEMKDFINMNPGLESRAPNVFDFQDYTPKEISTIGVKQLESKQFKFNHEAYTDAVETAYKSSVENSNGRWVRNFNEQLVQIVANNCIDDPERDVTLILDDDIHELVGGDDNAKADKVQALLDQLDQLVGLDDVKSYIHDLVERVAVERKLADKLPDSKKPTYHMVFTGNPGTGKTTVARILAQLFYNLGILEKDTVMEVSRADLVGAYIGHTEKKTRTAVRDALGGVLFVDEAYQLTAQNGNDFGKQAVETLITELENNRDKFIAIFAGYTDQMETFLSANPGLRSRIPLTLNFSDYTPDEIGEIVYRRISQNWKIDESLLKHLVANKYQGLPANEQANGRWARNFTDKLISNYKNWLVDHLDRPDLTVIPDEILLEAIR</sequence>
<dbReference type="Pfam" id="PF00004">
    <property type="entry name" value="AAA"/>
    <property type="match status" value="2"/>
</dbReference>
<dbReference type="Gene3D" id="1.10.8.60">
    <property type="match status" value="2"/>
</dbReference>
<dbReference type="InterPro" id="IPR003959">
    <property type="entry name" value="ATPase_AAA_core"/>
</dbReference>
<proteinExistence type="inferred from homology"/>
<dbReference type="InterPro" id="IPR027417">
    <property type="entry name" value="P-loop_NTPase"/>
</dbReference>
<evidence type="ECO:0000256" key="3">
    <source>
        <dbReference type="ARBA" id="ARBA00022840"/>
    </source>
</evidence>
<dbReference type="CDD" id="cd00009">
    <property type="entry name" value="AAA"/>
    <property type="match status" value="2"/>
</dbReference>
<comment type="caution">
    <text evidence="6">The sequence shown here is derived from an EMBL/GenBank/DDBJ whole genome shotgun (WGS) entry which is preliminary data.</text>
</comment>
<comment type="similarity">
    <text evidence="1">Belongs to the CbxX/CfxQ family.</text>
</comment>
<dbReference type="InterPro" id="IPR003593">
    <property type="entry name" value="AAA+_ATPase"/>
</dbReference>
<dbReference type="EMBL" id="JBHTOD010000003">
    <property type="protein sequence ID" value="MFD1455149.1"/>
    <property type="molecule type" value="Genomic_DNA"/>
</dbReference>
<accession>A0ABW4D0T8</accession>
<evidence type="ECO:0000259" key="5">
    <source>
        <dbReference type="SMART" id="SM00382"/>
    </source>
</evidence>
<organism evidence="6 7">
    <name type="scientific">Levilactobacillus lanxiensis</name>
    <dbReference type="NCBI Taxonomy" id="2799568"/>
    <lineage>
        <taxon>Bacteria</taxon>
        <taxon>Bacillati</taxon>
        <taxon>Bacillota</taxon>
        <taxon>Bacilli</taxon>
        <taxon>Lactobacillales</taxon>
        <taxon>Lactobacillaceae</taxon>
        <taxon>Levilactobacillus</taxon>
    </lineage>
</organism>
<feature type="domain" description="AAA+ ATPase" evidence="5">
    <location>
        <begin position="344"/>
        <end position="483"/>
    </location>
</feature>
<gene>
    <name evidence="6" type="ORF">ACFQ44_05515</name>
</gene>
<keyword evidence="2" id="KW-0547">Nucleotide-binding</keyword>
<dbReference type="SUPFAM" id="SSF51126">
    <property type="entry name" value="Pectin lyase-like"/>
    <property type="match status" value="1"/>
</dbReference>
<dbReference type="RefSeq" id="WP_203643742.1">
    <property type="nucleotide sequence ID" value="NZ_BOLN01000003.1"/>
</dbReference>
<keyword evidence="3" id="KW-0067">ATP-binding</keyword>
<dbReference type="PRINTS" id="PR00819">
    <property type="entry name" value="CBXCFQXSUPER"/>
</dbReference>
<evidence type="ECO:0000256" key="2">
    <source>
        <dbReference type="ARBA" id="ARBA00022741"/>
    </source>
</evidence>
<dbReference type="Proteomes" id="UP001597189">
    <property type="component" value="Unassembled WGS sequence"/>
</dbReference>
<evidence type="ECO:0000313" key="6">
    <source>
        <dbReference type="EMBL" id="MFD1455149.1"/>
    </source>
</evidence>
<evidence type="ECO:0000256" key="1">
    <source>
        <dbReference type="ARBA" id="ARBA00010378"/>
    </source>
</evidence>
<evidence type="ECO:0000256" key="4">
    <source>
        <dbReference type="SAM" id="MobiDB-lite"/>
    </source>
</evidence>